<feature type="transmembrane region" description="Helical" evidence="2">
    <location>
        <begin position="31"/>
        <end position="50"/>
    </location>
</feature>
<evidence type="ECO:0000256" key="1">
    <source>
        <dbReference type="SAM" id="MobiDB-lite"/>
    </source>
</evidence>
<dbReference type="KEGG" id="bgm:CAL15_17325"/>
<evidence type="ECO:0000313" key="4">
    <source>
        <dbReference type="Proteomes" id="UP000194161"/>
    </source>
</evidence>
<organism evidence="3 4">
    <name type="scientific">Bordetella genomosp. 13</name>
    <dbReference type="NCBI Taxonomy" id="463040"/>
    <lineage>
        <taxon>Bacteria</taxon>
        <taxon>Pseudomonadati</taxon>
        <taxon>Pseudomonadota</taxon>
        <taxon>Betaproteobacteria</taxon>
        <taxon>Burkholderiales</taxon>
        <taxon>Alcaligenaceae</taxon>
        <taxon>Bordetella</taxon>
    </lineage>
</organism>
<evidence type="ECO:0000313" key="3">
    <source>
        <dbReference type="EMBL" id="ARP95985.1"/>
    </source>
</evidence>
<feature type="region of interest" description="Disordered" evidence="1">
    <location>
        <begin position="1"/>
        <end position="21"/>
    </location>
</feature>
<dbReference type="EMBL" id="CP021111">
    <property type="protein sequence ID" value="ARP95985.1"/>
    <property type="molecule type" value="Genomic_DNA"/>
</dbReference>
<evidence type="ECO:0008006" key="5">
    <source>
        <dbReference type="Google" id="ProtNLM"/>
    </source>
</evidence>
<keyword evidence="2" id="KW-1133">Transmembrane helix</keyword>
<feature type="transmembrane region" description="Helical" evidence="2">
    <location>
        <begin position="421"/>
        <end position="441"/>
    </location>
</feature>
<keyword evidence="4" id="KW-1185">Reference proteome</keyword>
<dbReference type="Proteomes" id="UP000194161">
    <property type="component" value="Chromosome"/>
</dbReference>
<dbReference type="Pfam" id="PF04286">
    <property type="entry name" value="DUF445"/>
    <property type="match status" value="1"/>
</dbReference>
<gene>
    <name evidence="3" type="ORF">CAL15_17325</name>
</gene>
<name>A0A1W6ZFF7_9BORD</name>
<feature type="transmembrane region" description="Helical" evidence="2">
    <location>
        <begin position="62"/>
        <end position="84"/>
    </location>
</feature>
<reference evidence="3 4" key="1">
    <citation type="submission" date="2017-05" db="EMBL/GenBank/DDBJ databases">
        <title>Complete and WGS of Bordetella genogroups.</title>
        <authorList>
            <person name="Spilker T."/>
            <person name="LiPuma J."/>
        </authorList>
    </citation>
    <scope>NUCLEOTIDE SEQUENCE [LARGE SCALE GENOMIC DNA]</scope>
    <source>
        <strain evidence="3 4">AU7206</strain>
    </source>
</reference>
<dbReference type="PANTHER" id="PTHR38442">
    <property type="entry name" value="INNER MEMBRANE PROTEIN-RELATED"/>
    <property type="match status" value="1"/>
</dbReference>
<evidence type="ECO:0000256" key="2">
    <source>
        <dbReference type="SAM" id="Phobius"/>
    </source>
</evidence>
<sequence length="442" mass="49546">MALEAPDAPAPAPGTVADARQRHRKLARRKLQATLSLLAACALFVLLTALDPQHQNPYLGLLAAMAEAAMVGGLADWFAVTALFRHPLGLRWLPHTAIIPRNKDRIGASLADFICDHFLGKDQVLERLHAFNPAQRLVQGLSRPESAARVAEFVVRHAPSLVALLDSEELRDFVRANTKEKLSRLDVSGLLASLLTVLTKDGRHQEAMDQLLRDIADIPVETTTRGLLAEKIAQELWSVMRWVKLDRPVAENIADKVAAGMRQLFQDMARDKDHELRVKLERNIPRLIEQLRTDAALRAKIDQFRDRVLENSELSVYIHEIWRSAIDWLRADLASDDSEIRAAIFKASLNLGRRLDDNADMKTWFNGWVTDTVEPLVEEYREKIRRFIIGRVQAWSAEELTQQLELNLGTDLQSIRMSGTFVGALIGGLLYGLMHLVALAAG</sequence>
<dbReference type="GO" id="GO:0005886">
    <property type="term" value="C:plasma membrane"/>
    <property type="evidence" value="ECO:0007669"/>
    <property type="project" value="TreeGrafter"/>
</dbReference>
<keyword evidence="2" id="KW-0812">Transmembrane</keyword>
<dbReference type="AlphaFoldDB" id="A0A1W6ZFF7"/>
<dbReference type="STRING" id="463040.CAL15_17325"/>
<dbReference type="InterPro" id="IPR007383">
    <property type="entry name" value="DUF445"/>
</dbReference>
<accession>A0A1W6ZFF7</accession>
<keyword evidence="2" id="KW-0472">Membrane</keyword>
<proteinExistence type="predicted"/>
<protein>
    <recommendedName>
        <fullName evidence="5">DUF445 domain-containing protein</fullName>
    </recommendedName>
</protein>
<dbReference type="PANTHER" id="PTHR38442:SF1">
    <property type="entry name" value="INNER MEMBRANE PROTEIN"/>
    <property type="match status" value="1"/>
</dbReference>